<dbReference type="InterPro" id="IPR050742">
    <property type="entry name" value="Helicase_Restrict-Modif_Enz"/>
</dbReference>
<keyword evidence="3" id="KW-0547">Nucleotide-binding</keyword>
<dbReference type="PANTHER" id="PTHR47396:SF1">
    <property type="entry name" value="ATP-DEPENDENT HELICASE IRC3-RELATED"/>
    <property type="match status" value="1"/>
</dbReference>
<dbReference type="PROSITE" id="PS51194">
    <property type="entry name" value="HELICASE_CTER"/>
    <property type="match status" value="1"/>
</dbReference>
<dbReference type="Pfam" id="PF00271">
    <property type="entry name" value="Helicase_C"/>
    <property type="match status" value="1"/>
</dbReference>
<keyword evidence="3" id="KW-0067">ATP-binding</keyword>
<dbReference type="GO" id="GO:0004386">
    <property type="term" value="F:helicase activity"/>
    <property type="evidence" value="ECO:0007669"/>
    <property type="project" value="UniProtKB-KW"/>
</dbReference>
<organism evidence="3 4">
    <name type="scientific">Mariprofundus ferrinatatus</name>
    <dbReference type="NCBI Taxonomy" id="1921087"/>
    <lineage>
        <taxon>Bacteria</taxon>
        <taxon>Pseudomonadati</taxon>
        <taxon>Pseudomonadota</taxon>
        <taxon>Candidatius Mariprofundia</taxon>
        <taxon>Mariprofundales</taxon>
        <taxon>Mariprofundaceae</taxon>
        <taxon>Mariprofundus</taxon>
    </lineage>
</organism>
<evidence type="ECO:0000313" key="3">
    <source>
        <dbReference type="EMBL" id="ATX81729.1"/>
    </source>
</evidence>
<dbReference type="SUPFAM" id="SSF52540">
    <property type="entry name" value="P-loop containing nucleoside triphosphate hydrolases"/>
    <property type="match status" value="1"/>
</dbReference>
<keyword evidence="3" id="KW-0378">Hydrolase</keyword>
<reference evidence="3 4" key="1">
    <citation type="submission" date="2016-12" db="EMBL/GenBank/DDBJ databases">
        <title>Isolation and genomic insights into novel planktonic Zetaproteobacteria from stratified waters of the Chesapeake Bay.</title>
        <authorList>
            <person name="McAllister S.M."/>
            <person name="Kato S."/>
            <person name="Chan C.S."/>
            <person name="Chiu B.K."/>
            <person name="Field E.K."/>
        </authorList>
    </citation>
    <scope>NUCLEOTIDE SEQUENCE [LARGE SCALE GENOMIC DNA]</scope>
    <source>
        <strain evidence="3 4">CP-8</strain>
    </source>
</reference>
<evidence type="ECO:0000259" key="1">
    <source>
        <dbReference type="PROSITE" id="PS51192"/>
    </source>
</evidence>
<dbReference type="InterPro" id="IPR014001">
    <property type="entry name" value="Helicase_ATP-bd"/>
</dbReference>
<evidence type="ECO:0000313" key="4">
    <source>
        <dbReference type="Proteomes" id="UP000231637"/>
    </source>
</evidence>
<accession>A0A2K8L651</accession>
<dbReference type="AlphaFoldDB" id="A0A2K8L651"/>
<dbReference type="PROSITE" id="PS51192">
    <property type="entry name" value="HELICASE_ATP_BIND_1"/>
    <property type="match status" value="1"/>
</dbReference>
<protein>
    <submittedName>
        <fullName evidence="3">Superfamily II DNA or RNA helicase</fullName>
    </submittedName>
</protein>
<dbReference type="KEGG" id="mfn:Ga0123462_0860"/>
<gene>
    <name evidence="3" type="ORF">Ga0123462_0860</name>
</gene>
<keyword evidence="4" id="KW-1185">Reference proteome</keyword>
<dbReference type="SMART" id="SM00490">
    <property type="entry name" value="HELICc"/>
    <property type="match status" value="1"/>
</dbReference>
<dbReference type="GO" id="GO:0005524">
    <property type="term" value="F:ATP binding"/>
    <property type="evidence" value="ECO:0007669"/>
    <property type="project" value="InterPro"/>
</dbReference>
<dbReference type="PANTHER" id="PTHR47396">
    <property type="entry name" value="TYPE I RESTRICTION ENZYME ECOKI R PROTEIN"/>
    <property type="match status" value="1"/>
</dbReference>
<keyword evidence="3" id="KW-0347">Helicase</keyword>
<dbReference type="InterPro" id="IPR006935">
    <property type="entry name" value="Helicase/UvrB_N"/>
</dbReference>
<dbReference type="GO" id="GO:0016787">
    <property type="term" value="F:hydrolase activity"/>
    <property type="evidence" value="ECO:0007669"/>
    <property type="project" value="InterPro"/>
</dbReference>
<dbReference type="Pfam" id="PF04851">
    <property type="entry name" value="ResIII"/>
    <property type="match status" value="1"/>
</dbReference>
<dbReference type="InterPro" id="IPR001650">
    <property type="entry name" value="Helicase_C-like"/>
</dbReference>
<dbReference type="GO" id="GO:0005829">
    <property type="term" value="C:cytosol"/>
    <property type="evidence" value="ECO:0007669"/>
    <property type="project" value="TreeGrafter"/>
</dbReference>
<evidence type="ECO:0000259" key="2">
    <source>
        <dbReference type="PROSITE" id="PS51194"/>
    </source>
</evidence>
<proteinExistence type="predicted"/>
<dbReference type="Proteomes" id="UP000231637">
    <property type="component" value="Chromosome"/>
</dbReference>
<dbReference type="SMART" id="SM00487">
    <property type="entry name" value="DEXDc"/>
    <property type="match status" value="1"/>
</dbReference>
<feature type="domain" description="Helicase ATP-binding" evidence="1">
    <location>
        <begin position="126"/>
        <end position="302"/>
    </location>
</feature>
<dbReference type="InterPro" id="IPR027417">
    <property type="entry name" value="P-loop_NTPase"/>
</dbReference>
<dbReference type="GO" id="GO:0003677">
    <property type="term" value="F:DNA binding"/>
    <property type="evidence" value="ECO:0007669"/>
    <property type="project" value="InterPro"/>
</dbReference>
<feature type="domain" description="Helicase C-terminal" evidence="2">
    <location>
        <begin position="379"/>
        <end position="518"/>
    </location>
</feature>
<name>A0A2K8L651_9PROT</name>
<dbReference type="Gene3D" id="3.40.50.300">
    <property type="entry name" value="P-loop containing nucleotide triphosphate hydrolases"/>
    <property type="match status" value="2"/>
</dbReference>
<sequence>MIYDVLNASVTESKLVDLLVLRYGSQVLAQKEIRNAIFLALEPEYQGYIYDGNFLDGRVLSQNERKNLDSQSWGRSRSSTKRLLNLFDLGDECFPPKEEIPPSVENIQPDTILFPYQRRVKDRYVRTLLGGADRLMLHMPTGAGKTRTCIEGLVDCLRAFSDRSGYVVWLAHSEELCEQAVETFKKIWSVRGDESIDVIRLWGKHPSPDFSNGSGFVVASLQRIHAMRLSRKDQTFIQAGQLKSKCRMVVIDEAHKAIAPTYLASIEFISNLDSTKILGLTATPGRGFEEDETKELVEFFHGNKITITDQNGCDVEDPIGYLQEEQYLAKIIRRAVATQVTVDLTEQEKNYVANLLDLPQSVLNRLADDAERNALIVAEIAALVMEGRDSIVFALSVEHAHLVAELLMLRGIEARCVDGSTSSYDRNKHINDYKHGAVRVLVNYGVLTTGFDAPNTNAVLIARPTGSLVLYSQMIGRGIRGKRMGGNLDCKLVDLKDNLIGFPNESMAFSYFDEAWGE</sequence>
<dbReference type="EMBL" id="CP018800">
    <property type="protein sequence ID" value="ATX81729.1"/>
    <property type="molecule type" value="Genomic_DNA"/>
</dbReference>